<sequence>MLEGDFSRQLGDHGLIIPQADRFLQFGLKSCIICLMPITKSAKKALRASGRKKVYNDRRKKTMRSSIKEVKKTAAGSKADQAKTLAEAYQAIDKAAKRGVIKKNTAARKKSRLVKLVKKF</sequence>
<evidence type="ECO:0000256" key="1">
    <source>
        <dbReference type="ARBA" id="ARBA00007634"/>
    </source>
</evidence>
<keyword evidence="2 7" id="KW-0699">rRNA-binding</keyword>
<dbReference type="GO" id="GO:0015935">
    <property type="term" value="C:small ribosomal subunit"/>
    <property type="evidence" value="ECO:0007669"/>
    <property type="project" value="TreeGrafter"/>
</dbReference>
<keyword evidence="3 7" id="KW-0694">RNA-binding</keyword>
<dbReference type="InterPro" id="IPR036510">
    <property type="entry name" value="Ribosomal_bS20_sf"/>
</dbReference>
<reference evidence="9 10" key="1">
    <citation type="submission" date="2017-09" db="EMBL/GenBank/DDBJ databases">
        <title>Depth-based differentiation of microbial function through sediment-hosted aquifers and enrichment of novel symbionts in the deep terrestrial subsurface.</title>
        <authorList>
            <person name="Probst A.J."/>
            <person name="Ladd B."/>
            <person name="Jarett J.K."/>
            <person name="Geller-Mcgrath D.E."/>
            <person name="Sieber C.M."/>
            <person name="Emerson J.B."/>
            <person name="Anantharaman K."/>
            <person name="Thomas B.C."/>
            <person name="Malmstrom R."/>
            <person name="Stieglmeier M."/>
            <person name="Klingl A."/>
            <person name="Woyke T."/>
            <person name="Ryan C.M."/>
            <person name="Banfield J.F."/>
        </authorList>
    </citation>
    <scope>NUCLEOTIDE SEQUENCE [LARGE SCALE GENOMIC DNA]</scope>
    <source>
        <strain evidence="9">CG10_big_fil_rev_8_21_14_0_10_49_38</strain>
    </source>
</reference>
<dbReference type="GO" id="GO:0003735">
    <property type="term" value="F:structural constituent of ribosome"/>
    <property type="evidence" value="ECO:0007669"/>
    <property type="project" value="InterPro"/>
</dbReference>
<comment type="caution">
    <text evidence="9">The sequence shown here is derived from an EMBL/GenBank/DDBJ whole genome shotgun (WGS) entry which is preliminary data.</text>
</comment>
<evidence type="ECO:0000256" key="2">
    <source>
        <dbReference type="ARBA" id="ARBA00022730"/>
    </source>
</evidence>
<evidence type="ECO:0000256" key="6">
    <source>
        <dbReference type="ARBA" id="ARBA00035136"/>
    </source>
</evidence>
<dbReference type="Proteomes" id="UP000230431">
    <property type="component" value="Unassembled WGS sequence"/>
</dbReference>
<keyword evidence="4 7" id="KW-0689">Ribosomal protein</keyword>
<dbReference type="EMBL" id="PCYK01000005">
    <property type="protein sequence ID" value="PIR46246.1"/>
    <property type="molecule type" value="Genomic_DNA"/>
</dbReference>
<evidence type="ECO:0000256" key="8">
    <source>
        <dbReference type="SAM" id="MobiDB-lite"/>
    </source>
</evidence>
<evidence type="ECO:0000256" key="4">
    <source>
        <dbReference type="ARBA" id="ARBA00022980"/>
    </source>
</evidence>
<dbReference type="PANTHER" id="PTHR33398:SF1">
    <property type="entry name" value="SMALL RIBOSOMAL SUBUNIT PROTEIN BS20C"/>
    <property type="match status" value="1"/>
</dbReference>
<accession>A0A2H0RIK6</accession>
<comment type="function">
    <text evidence="7">Binds directly to 16S ribosomal RNA.</text>
</comment>
<feature type="compositionally biased region" description="Basic residues" evidence="8">
    <location>
        <begin position="50"/>
        <end position="63"/>
    </location>
</feature>
<feature type="region of interest" description="Disordered" evidence="8">
    <location>
        <begin position="50"/>
        <end position="73"/>
    </location>
</feature>
<dbReference type="HAMAP" id="MF_00500">
    <property type="entry name" value="Ribosomal_bS20"/>
    <property type="match status" value="1"/>
</dbReference>
<dbReference type="NCBIfam" id="TIGR00029">
    <property type="entry name" value="S20"/>
    <property type="match status" value="1"/>
</dbReference>
<dbReference type="GO" id="GO:0070181">
    <property type="term" value="F:small ribosomal subunit rRNA binding"/>
    <property type="evidence" value="ECO:0007669"/>
    <property type="project" value="TreeGrafter"/>
</dbReference>
<organism evidence="9 10">
    <name type="scientific">Candidatus Vogelbacteria bacterium CG10_big_fil_rev_8_21_14_0_10_49_38</name>
    <dbReference type="NCBI Taxonomy" id="1975043"/>
    <lineage>
        <taxon>Bacteria</taxon>
        <taxon>Candidatus Vogeliibacteriota</taxon>
    </lineage>
</organism>
<evidence type="ECO:0000256" key="7">
    <source>
        <dbReference type="HAMAP-Rule" id="MF_00500"/>
    </source>
</evidence>
<keyword evidence="5 7" id="KW-0687">Ribonucleoprotein</keyword>
<evidence type="ECO:0000256" key="3">
    <source>
        <dbReference type="ARBA" id="ARBA00022884"/>
    </source>
</evidence>
<evidence type="ECO:0000313" key="10">
    <source>
        <dbReference type="Proteomes" id="UP000230431"/>
    </source>
</evidence>
<dbReference type="AlphaFoldDB" id="A0A2H0RIK6"/>
<name>A0A2H0RIK6_9BACT</name>
<protein>
    <recommendedName>
        <fullName evidence="6 7">Small ribosomal subunit protein bS20</fullName>
    </recommendedName>
</protein>
<gene>
    <name evidence="7 9" type="primary">rpsT</name>
    <name evidence="9" type="ORF">COV08_00905</name>
</gene>
<dbReference type="Gene3D" id="1.20.58.110">
    <property type="entry name" value="Ribosomal protein S20"/>
    <property type="match status" value="1"/>
</dbReference>
<dbReference type="InterPro" id="IPR002583">
    <property type="entry name" value="Ribosomal_bS20"/>
</dbReference>
<dbReference type="SUPFAM" id="SSF46992">
    <property type="entry name" value="Ribosomal protein S20"/>
    <property type="match status" value="1"/>
</dbReference>
<dbReference type="Pfam" id="PF01649">
    <property type="entry name" value="Ribosomal_S20p"/>
    <property type="match status" value="1"/>
</dbReference>
<dbReference type="PANTHER" id="PTHR33398">
    <property type="entry name" value="30S RIBOSOMAL PROTEIN S20"/>
    <property type="match status" value="1"/>
</dbReference>
<dbReference type="GO" id="GO:0006412">
    <property type="term" value="P:translation"/>
    <property type="evidence" value="ECO:0007669"/>
    <property type="project" value="UniProtKB-UniRule"/>
</dbReference>
<comment type="similarity">
    <text evidence="1 7">Belongs to the bacterial ribosomal protein bS20 family.</text>
</comment>
<evidence type="ECO:0000256" key="5">
    <source>
        <dbReference type="ARBA" id="ARBA00023274"/>
    </source>
</evidence>
<evidence type="ECO:0000313" key="9">
    <source>
        <dbReference type="EMBL" id="PIR46246.1"/>
    </source>
</evidence>
<proteinExistence type="inferred from homology"/>